<feature type="transmembrane region" description="Helical" evidence="1">
    <location>
        <begin position="88"/>
        <end position="108"/>
    </location>
</feature>
<evidence type="ECO:0000256" key="1">
    <source>
        <dbReference type="SAM" id="Phobius"/>
    </source>
</evidence>
<keyword evidence="1" id="KW-1133">Transmembrane helix</keyword>
<feature type="transmembrane region" description="Helical" evidence="1">
    <location>
        <begin position="44"/>
        <end position="67"/>
    </location>
</feature>
<keyword evidence="1" id="KW-0472">Membrane</keyword>
<dbReference type="EMBL" id="KN824294">
    <property type="protein sequence ID" value="KIM28174.1"/>
    <property type="molecule type" value="Genomic_DNA"/>
</dbReference>
<protein>
    <submittedName>
        <fullName evidence="2">Uncharacterized protein</fullName>
    </submittedName>
</protein>
<dbReference type="Proteomes" id="UP000054097">
    <property type="component" value="Unassembled WGS sequence"/>
</dbReference>
<sequence>MSNVSIPLDSCNNPLFFTPEELGCIPDEFCCTARFEANPDASGIGIVLAFAINGAINMTIATFLWYLKNFRRPFHHRFEKYIQNLADFLAQASIFPGITLLVAALSQWKTITHFHLWVSVILADLSTSGRVVVLLNVFYGAHRVTKIQAALAAVFQGLFLTSLSLVIYRLSNWANEPGQCFALQYNGRKSYDERNFIRLWVIIQLAVWSYWHLICPWQVYLARNQLEKVPKIVRFWFSFVFYVMLDLFLWIWQLYLIGQGMVANKDRIIGSEWEMGFGQVASLAALVAVVYAIVLSWQDYLLKIKLSLNTPDNEKDMELAFVAL</sequence>
<dbReference type="OrthoDB" id="3233169at2759"/>
<name>A0A0C3B7T8_SERVB</name>
<proteinExistence type="predicted"/>
<dbReference type="AlphaFoldDB" id="A0A0C3B7T8"/>
<feature type="transmembrane region" description="Helical" evidence="1">
    <location>
        <begin position="235"/>
        <end position="257"/>
    </location>
</feature>
<reference evidence="2 3" key="1">
    <citation type="submission" date="2014-04" db="EMBL/GenBank/DDBJ databases">
        <authorList>
            <consortium name="DOE Joint Genome Institute"/>
            <person name="Kuo A."/>
            <person name="Zuccaro A."/>
            <person name="Kohler A."/>
            <person name="Nagy L.G."/>
            <person name="Floudas D."/>
            <person name="Copeland A."/>
            <person name="Barry K.W."/>
            <person name="Cichocki N."/>
            <person name="Veneault-Fourrey C."/>
            <person name="LaButti K."/>
            <person name="Lindquist E.A."/>
            <person name="Lipzen A."/>
            <person name="Lundell T."/>
            <person name="Morin E."/>
            <person name="Murat C."/>
            <person name="Sun H."/>
            <person name="Tunlid A."/>
            <person name="Henrissat B."/>
            <person name="Grigoriev I.V."/>
            <person name="Hibbett D.S."/>
            <person name="Martin F."/>
            <person name="Nordberg H.P."/>
            <person name="Cantor M.N."/>
            <person name="Hua S.X."/>
        </authorList>
    </citation>
    <scope>NUCLEOTIDE SEQUENCE [LARGE SCALE GENOMIC DNA]</scope>
    <source>
        <strain evidence="2 3">MAFF 305830</strain>
    </source>
</reference>
<feature type="transmembrane region" description="Helical" evidence="1">
    <location>
        <begin position="277"/>
        <end position="297"/>
    </location>
</feature>
<reference evidence="3" key="2">
    <citation type="submission" date="2015-01" db="EMBL/GenBank/DDBJ databases">
        <title>Evolutionary Origins and Diversification of the Mycorrhizal Mutualists.</title>
        <authorList>
            <consortium name="DOE Joint Genome Institute"/>
            <consortium name="Mycorrhizal Genomics Consortium"/>
            <person name="Kohler A."/>
            <person name="Kuo A."/>
            <person name="Nagy L.G."/>
            <person name="Floudas D."/>
            <person name="Copeland A."/>
            <person name="Barry K.W."/>
            <person name="Cichocki N."/>
            <person name="Veneault-Fourrey C."/>
            <person name="LaButti K."/>
            <person name="Lindquist E.A."/>
            <person name="Lipzen A."/>
            <person name="Lundell T."/>
            <person name="Morin E."/>
            <person name="Murat C."/>
            <person name="Riley R."/>
            <person name="Ohm R."/>
            <person name="Sun H."/>
            <person name="Tunlid A."/>
            <person name="Henrissat B."/>
            <person name="Grigoriev I.V."/>
            <person name="Hibbett D.S."/>
            <person name="Martin F."/>
        </authorList>
    </citation>
    <scope>NUCLEOTIDE SEQUENCE [LARGE SCALE GENOMIC DNA]</scope>
    <source>
        <strain evidence="3">MAFF 305830</strain>
    </source>
</reference>
<keyword evidence="1" id="KW-0812">Transmembrane</keyword>
<keyword evidence="3" id="KW-1185">Reference proteome</keyword>
<feature type="transmembrane region" description="Helical" evidence="1">
    <location>
        <begin position="114"/>
        <end position="137"/>
    </location>
</feature>
<evidence type="ECO:0000313" key="2">
    <source>
        <dbReference type="EMBL" id="KIM28174.1"/>
    </source>
</evidence>
<feature type="transmembrane region" description="Helical" evidence="1">
    <location>
        <begin position="196"/>
        <end position="214"/>
    </location>
</feature>
<organism evidence="2 3">
    <name type="scientific">Serendipita vermifera MAFF 305830</name>
    <dbReference type="NCBI Taxonomy" id="933852"/>
    <lineage>
        <taxon>Eukaryota</taxon>
        <taxon>Fungi</taxon>
        <taxon>Dikarya</taxon>
        <taxon>Basidiomycota</taxon>
        <taxon>Agaricomycotina</taxon>
        <taxon>Agaricomycetes</taxon>
        <taxon>Sebacinales</taxon>
        <taxon>Serendipitaceae</taxon>
        <taxon>Serendipita</taxon>
    </lineage>
</organism>
<dbReference type="HOGENOM" id="CLU_059220_0_0_1"/>
<gene>
    <name evidence="2" type="ORF">M408DRAFT_329552</name>
</gene>
<accession>A0A0C3B7T8</accession>
<evidence type="ECO:0000313" key="3">
    <source>
        <dbReference type="Proteomes" id="UP000054097"/>
    </source>
</evidence>
<feature type="transmembrane region" description="Helical" evidence="1">
    <location>
        <begin position="149"/>
        <end position="168"/>
    </location>
</feature>